<evidence type="ECO:0000256" key="2">
    <source>
        <dbReference type="SAM" id="SignalP"/>
    </source>
</evidence>
<reference evidence="3 4" key="1">
    <citation type="submission" date="2017-03" db="EMBL/GenBank/DDBJ databases">
        <title>WGS assembly of Porphyra umbilicalis.</title>
        <authorList>
            <person name="Brawley S.H."/>
            <person name="Blouin N.A."/>
            <person name="Ficko-Blean E."/>
            <person name="Wheeler G.L."/>
            <person name="Lohr M."/>
            <person name="Goodson H.V."/>
            <person name="Jenkins J.W."/>
            <person name="Blaby-Haas C.E."/>
            <person name="Helliwell K.E."/>
            <person name="Chan C."/>
            <person name="Marriage T."/>
            <person name="Bhattacharya D."/>
            <person name="Klein A.S."/>
            <person name="Badis Y."/>
            <person name="Brodie J."/>
            <person name="Cao Y."/>
            <person name="Collen J."/>
            <person name="Dittami S.M."/>
            <person name="Gachon C.M."/>
            <person name="Green B.R."/>
            <person name="Karpowicz S."/>
            <person name="Kim J.W."/>
            <person name="Kudahl U."/>
            <person name="Lin S."/>
            <person name="Michel G."/>
            <person name="Mittag M."/>
            <person name="Olson B.J."/>
            <person name="Pangilinan J."/>
            <person name="Peng Y."/>
            <person name="Qiu H."/>
            <person name="Shu S."/>
            <person name="Singer J.T."/>
            <person name="Smith A.G."/>
            <person name="Sprecher B.N."/>
            <person name="Wagner V."/>
            <person name="Wang W."/>
            <person name="Wang Z.-Y."/>
            <person name="Yan J."/>
            <person name="Yarish C."/>
            <person name="Zoeuner-Riek S."/>
            <person name="Zhuang Y."/>
            <person name="Zou Y."/>
            <person name="Lindquist E.A."/>
            <person name="Grimwood J."/>
            <person name="Barry K."/>
            <person name="Rokhsar D.S."/>
            <person name="Schmutz J."/>
            <person name="Stiller J.W."/>
            <person name="Grossman A.R."/>
            <person name="Prochnik S.E."/>
        </authorList>
    </citation>
    <scope>NUCLEOTIDE SEQUENCE [LARGE SCALE GENOMIC DNA]</scope>
    <source>
        <strain evidence="3">4086291</strain>
    </source>
</reference>
<accession>A0A1X6PFQ3</accession>
<protein>
    <recommendedName>
        <fullName evidence="5">Secreted protein</fullName>
    </recommendedName>
</protein>
<dbReference type="EMBL" id="KV918787">
    <property type="protein sequence ID" value="OSX79679.1"/>
    <property type="molecule type" value="Genomic_DNA"/>
</dbReference>
<feature type="signal peptide" evidence="2">
    <location>
        <begin position="1"/>
        <end position="18"/>
    </location>
</feature>
<gene>
    <name evidence="3" type="ORF">BU14_0072s0037</name>
</gene>
<dbReference type="AlphaFoldDB" id="A0A1X6PFQ3"/>
<evidence type="ECO:0000313" key="4">
    <source>
        <dbReference type="Proteomes" id="UP000218209"/>
    </source>
</evidence>
<evidence type="ECO:0000256" key="1">
    <source>
        <dbReference type="SAM" id="MobiDB-lite"/>
    </source>
</evidence>
<organism evidence="3 4">
    <name type="scientific">Porphyra umbilicalis</name>
    <name type="common">Purple laver</name>
    <name type="synonym">Red alga</name>
    <dbReference type="NCBI Taxonomy" id="2786"/>
    <lineage>
        <taxon>Eukaryota</taxon>
        <taxon>Rhodophyta</taxon>
        <taxon>Bangiophyceae</taxon>
        <taxon>Bangiales</taxon>
        <taxon>Bangiaceae</taxon>
        <taxon>Porphyra</taxon>
    </lineage>
</organism>
<name>A0A1X6PFQ3_PORUM</name>
<keyword evidence="4" id="KW-1185">Reference proteome</keyword>
<feature type="chain" id="PRO_5012055581" description="Secreted protein" evidence="2">
    <location>
        <begin position="19"/>
        <end position="112"/>
    </location>
</feature>
<feature type="region of interest" description="Disordered" evidence="1">
    <location>
        <begin position="68"/>
        <end position="112"/>
    </location>
</feature>
<sequence>MLLFFVSFPLRPSRLAMASVPFAALICLRSPPQPLDGVARTTIRVVPDAAPATDPWLYRQQSLAAAPLPRRGDRQLVAGPKPPPAPICRPDGGWASRFDSAHDRQRRGRCGG</sequence>
<dbReference type="Proteomes" id="UP000218209">
    <property type="component" value="Unassembled WGS sequence"/>
</dbReference>
<proteinExistence type="predicted"/>
<evidence type="ECO:0000313" key="3">
    <source>
        <dbReference type="EMBL" id="OSX79679.1"/>
    </source>
</evidence>
<keyword evidence="2" id="KW-0732">Signal</keyword>
<evidence type="ECO:0008006" key="5">
    <source>
        <dbReference type="Google" id="ProtNLM"/>
    </source>
</evidence>